<name>A0AA43W642_9BACT</name>
<reference evidence="2 3" key="1">
    <citation type="journal article" date="2019" name="Nat. Med.">
        <title>A library of human gut bacterial isolates paired with longitudinal multiomics data enables mechanistic microbiome research.</title>
        <authorList>
            <person name="Poyet M."/>
            <person name="Groussin M."/>
            <person name="Gibbons S.M."/>
            <person name="Avila-Pacheco J."/>
            <person name="Jiang X."/>
            <person name="Kearney S.M."/>
            <person name="Perrotta A.R."/>
            <person name="Berdy B."/>
            <person name="Zhao S."/>
            <person name="Lieberman T.D."/>
            <person name="Swanson P.K."/>
            <person name="Smith M."/>
            <person name="Roesemann S."/>
            <person name="Alexander J.E."/>
            <person name="Rich S.A."/>
            <person name="Livny J."/>
            <person name="Vlamakis H."/>
            <person name="Clish C."/>
            <person name="Bullock K."/>
            <person name="Deik A."/>
            <person name="Scott J."/>
            <person name="Pierce K.A."/>
            <person name="Xavier R.J."/>
            <person name="Alm E.J."/>
        </authorList>
    </citation>
    <scope>NUCLEOTIDE SEQUENCE [LARGE SCALE GENOMIC DNA]</scope>
    <source>
        <strain evidence="2 3">BIOML-A16</strain>
    </source>
</reference>
<keyword evidence="1" id="KW-0732">Signal</keyword>
<proteinExistence type="predicted"/>
<dbReference type="AlphaFoldDB" id="A0AA43W642"/>
<gene>
    <name evidence="2" type="ORF">GMD92_17570</name>
</gene>
<feature type="chain" id="PRO_5041350594" evidence="1">
    <location>
        <begin position="22"/>
        <end position="388"/>
    </location>
</feature>
<dbReference type="Proteomes" id="UP000448908">
    <property type="component" value="Unassembled WGS sequence"/>
</dbReference>
<dbReference type="RefSeq" id="WP_155152147.1">
    <property type="nucleotide sequence ID" value="NZ_JADNHS010000005.1"/>
</dbReference>
<accession>A0AA43W642</accession>
<protein>
    <submittedName>
        <fullName evidence="2">Uncharacterized protein</fullName>
    </submittedName>
</protein>
<feature type="signal peptide" evidence="1">
    <location>
        <begin position="1"/>
        <end position="21"/>
    </location>
</feature>
<dbReference type="PROSITE" id="PS51257">
    <property type="entry name" value="PROKAR_LIPOPROTEIN"/>
    <property type="match status" value="1"/>
</dbReference>
<evidence type="ECO:0000313" key="3">
    <source>
        <dbReference type="Proteomes" id="UP000448908"/>
    </source>
</evidence>
<sequence>MLRLYVILIGVLMTCGCPSQATTYASARLRTIAYRLELPGLDTLPAGEYTHYTYRSHPLSVRINEWNEVEHIGLELFAEQQKQDEACVVYDFIERYLLECDLLKGTEAMVRLDWDQVHFIQGDAETVFDLTGEEKFVLSRLDKKAYAVEWYAGGHPKLAFSFEMDYQLMSGCSLIELEQFYLCKLDRFRAHPKVDILDIGLFPDSATYYVKGGDHFIIDKVRNDCYYRKEGGEWHLIIDTGHPSHSIANIVQNSGVAVGYWLDLTLDRYGYRSSRDTVGFANWLECCKSEGCHPYFGMKQKRGSNYEGTVFMVNEANGYLHMLSIVFPTDVLRRQGGMIEGRLFVYIPIHNVTEQFFDNTYYKQIDDETTNTSDAMDNSIGYLCTAKR</sequence>
<evidence type="ECO:0000256" key="1">
    <source>
        <dbReference type="SAM" id="SignalP"/>
    </source>
</evidence>
<organism evidence="2 3">
    <name type="scientific">Parabacteroides merdae</name>
    <dbReference type="NCBI Taxonomy" id="46503"/>
    <lineage>
        <taxon>Bacteria</taxon>
        <taxon>Pseudomonadati</taxon>
        <taxon>Bacteroidota</taxon>
        <taxon>Bacteroidia</taxon>
        <taxon>Bacteroidales</taxon>
        <taxon>Tannerellaceae</taxon>
        <taxon>Parabacteroides</taxon>
    </lineage>
</organism>
<dbReference type="EMBL" id="WNDA01000035">
    <property type="protein sequence ID" value="MTU70823.1"/>
    <property type="molecule type" value="Genomic_DNA"/>
</dbReference>
<comment type="caution">
    <text evidence="2">The sequence shown here is derived from an EMBL/GenBank/DDBJ whole genome shotgun (WGS) entry which is preliminary data.</text>
</comment>
<evidence type="ECO:0000313" key="2">
    <source>
        <dbReference type="EMBL" id="MTU70823.1"/>
    </source>
</evidence>